<sequence>MNSYHLAILRATNNGKFPELGDCWRNFHPEAILSDSDYPVLTEANEQL</sequence>
<protein>
    <submittedName>
        <fullName evidence="1">Uncharacterized protein</fullName>
    </submittedName>
</protein>
<dbReference type="Proteomes" id="UP000244128">
    <property type="component" value="Unassembled WGS sequence"/>
</dbReference>
<accession>A0A2T5HY07</accession>
<organism evidence="1 2">
    <name type="scientific">Nitrosomonas oligotropha</name>
    <dbReference type="NCBI Taxonomy" id="42354"/>
    <lineage>
        <taxon>Bacteria</taxon>
        <taxon>Pseudomonadati</taxon>
        <taxon>Pseudomonadota</taxon>
        <taxon>Betaproteobacteria</taxon>
        <taxon>Nitrosomonadales</taxon>
        <taxon>Nitrosomonadaceae</taxon>
        <taxon>Nitrosomonas</taxon>
    </lineage>
</organism>
<gene>
    <name evidence="1" type="ORF">C8R26_11753</name>
</gene>
<comment type="caution">
    <text evidence="1">The sequence shown here is derived from an EMBL/GenBank/DDBJ whole genome shotgun (WGS) entry which is preliminary data.</text>
</comment>
<reference evidence="1 2" key="1">
    <citation type="submission" date="2018-04" db="EMBL/GenBank/DDBJ databases">
        <title>Active sludge and wastewater microbial communities from Klosterneuburg, Austria.</title>
        <authorList>
            <person name="Wagner M."/>
        </authorList>
    </citation>
    <scope>NUCLEOTIDE SEQUENCE [LARGE SCALE GENOMIC DNA]</scope>
    <source>
        <strain evidence="1 2">Nm49</strain>
    </source>
</reference>
<name>A0A2T5HY07_9PROT</name>
<evidence type="ECO:0000313" key="1">
    <source>
        <dbReference type="EMBL" id="PTQ76460.1"/>
    </source>
</evidence>
<dbReference type="AlphaFoldDB" id="A0A2T5HY07"/>
<evidence type="ECO:0000313" key="2">
    <source>
        <dbReference type="Proteomes" id="UP000244128"/>
    </source>
</evidence>
<proteinExistence type="predicted"/>
<dbReference type="EMBL" id="QAOI01000017">
    <property type="protein sequence ID" value="PTQ76460.1"/>
    <property type="molecule type" value="Genomic_DNA"/>
</dbReference>